<organism evidence="1 2">
    <name type="scientific">Merluccius polli</name>
    <name type="common">Benguela hake</name>
    <name type="synonym">Merluccius cadenati</name>
    <dbReference type="NCBI Taxonomy" id="89951"/>
    <lineage>
        <taxon>Eukaryota</taxon>
        <taxon>Metazoa</taxon>
        <taxon>Chordata</taxon>
        <taxon>Craniata</taxon>
        <taxon>Vertebrata</taxon>
        <taxon>Euteleostomi</taxon>
        <taxon>Actinopterygii</taxon>
        <taxon>Neopterygii</taxon>
        <taxon>Teleostei</taxon>
        <taxon>Neoteleostei</taxon>
        <taxon>Acanthomorphata</taxon>
        <taxon>Zeiogadaria</taxon>
        <taxon>Gadariae</taxon>
        <taxon>Gadiformes</taxon>
        <taxon>Gadoidei</taxon>
        <taxon>Merlucciidae</taxon>
        <taxon>Merluccius</taxon>
    </lineage>
</organism>
<keyword evidence="2" id="KW-1185">Reference proteome</keyword>
<comment type="caution">
    <text evidence="1">The sequence shown here is derived from an EMBL/GenBank/DDBJ whole genome shotgun (WGS) entry which is preliminary data.</text>
</comment>
<sequence length="59" mass="6537">METFKASFTIKAAYDVLSSPKNLSQSYGKDPTCSFSPTPATSLTQGRDTWLYTSRLVIK</sequence>
<gene>
    <name evidence="1" type="ORF">N1851_012377</name>
</gene>
<dbReference type="EMBL" id="JAOPHQ010002277">
    <property type="protein sequence ID" value="KAK0147916.1"/>
    <property type="molecule type" value="Genomic_DNA"/>
</dbReference>
<evidence type="ECO:0000313" key="2">
    <source>
        <dbReference type="Proteomes" id="UP001174136"/>
    </source>
</evidence>
<proteinExistence type="predicted"/>
<reference evidence="1" key="1">
    <citation type="journal article" date="2023" name="Front. Mar. Sci.">
        <title>A new Merluccius polli reference genome to investigate the effects of global change in West African waters.</title>
        <authorList>
            <person name="Mateo J.L."/>
            <person name="Blanco-Fernandez C."/>
            <person name="Garcia-Vazquez E."/>
            <person name="Machado-Schiaffino G."/>
        </authorList>
    </citation>
    <scope>NUCLEOTIDE SEQUENCE</scope>
    <source>
        <strain evidence="1">C29</strain>
        <tissue evidence="1">Fin</tissue>
    </source>
</reference>
<dbReference type="Proteomes" id="UP001174136">
    <property type="component" value="Unassembled WGS sequence"/>
</dbReference>
<evidence type="ECO:0000313" key="1">
    <source>
        <dbReference type="EMBL" id="KAK0147916.1"/>
    </source>
</evidence>
<accession>A0AA47P2B5</accession>
<protein>
    <submittedName>
        <fullName evidence="1">Uncharacterized protein</fullName>
    </submittedName>
</protein>
<dbReference type="AlphaFoldDB" id="A0AA47P2B5"/>
<name>A0AA47P2B5_MERPO</name>